<sequence length="173" mass="19830">MQSGNIKIDTGIAQSPVYKMLDKQRDFRTIFHRGADTLRSKTSNVSYRTNRYRSIDDTAYARLNNCGSYLINETLKINIGISSGFVADGFTINCHNRLFTILPYHETDAITVGEEEKPVTFQVINQSLTLSKYNYQINDSVYGKINFKIIETNNGQKIHHIGYGYFRAKVDKR</sequence>
<dbReference type="EMBL" id="BMDO01000001">
    <property type="protein sequence ID" value="GGI49716.1"/>
    <property type="molecule type" value="Genomic_DNA"/>
</dbReference>
<proteinExistence type="predicted"/>
<dbReference type="Proteomes" id="UP000662074">
    <property type="component" value="Unassembled WGS sequence"/>
</dbReference>
<evidence type="ECO:0000313" key="1">
    <source>
        <dbReference type="EMBL" id="GGI49716.1"/>
    </source>
</evidence>
<dbReference type="AlphaFoldDB" id="A0A917N0B9"/>
<organism evidence="1 2">
    <name type="scientific">Mucilaginibacter galii</name>
    <dbReference type="NCBI Taxonomy" id="2005073"/>
    <lineage>
        <taxon>Bacteria</taxon>
        <taxon>Pseudomonadati</taxon>
        <taxon>Bacteroidota</taxon>
        <taxon>Sphingobacteriia</taxon>
        <taxon>Sphingobacteriales</taxon>
        <taxon>Sphingobacteriaceae</taxon>
        <taxon>Mucilaginibacter</taxon>
    </lineage>
</organism>
<accession>A0A917N0B9</accession>
<evidence type="ECO:0000313" key="2">
    <source>
        <dbReference type="Proteomes" id="UP000662074"/>
    </source>
</evidence>
<reference evidence="1" key="2">
    <citation type="submission" date="2020-09" db="EMBL/GenBank/DDBJ databases">
        <authorList>
            <person name="Sun Q."/>
            <person name="Sedlacek I."/>
        </authorList>
    </citation>
    <scope>NUCLEOTIDE SEQUENCE</scope>
    <source>
        <strain evidence="1">CCM 8711</strain>
    </source>
</reference>
<gene>
    <name evidence="1" type="ORF">GCM10011425_09280</name>
</gene>
<comment type="caution">
    <text evidence="1">The sequence shown here is derived from an EMBL/GenBank/DDBJ whole genome shotgun (WGS) entry which is preliminary data.</text>
</comment>
<reference evidence="1" key="1">
    <citation type="journal article" date="2014" name="Int. J. Syst. Evol. Microbiol.">
        <title>Complete genome sequence of Corynebacterium casei LMG S-19264T (=DSM 44701T), isolated from a smear-ripened cheese.</title>
        <authorList>
            <consortium name="US DOE Joint Genome Institute (JGI-PGF)"/>
            <person name="Walter F."/>
            <person name="Albersmeier A."/>
            <person name="Kalinowski J."/>
            <person name="Ruckert C."/>
        </authorList>
    </citation>
    <scope>NUCLEOTIDE SEQUENCE</scope>
    <source>
        <strain evidence="1">CCM 8711</strain>
    </source>
</reference>
<keyword evidence="2" id="KW-1185">Reference proteome</keyword>
<name>A0A917N0B9_9SPHI</name>
<protein>
    <submittedName>
        <fullName evidence="1">Uncharacterized protein</fullName>
    </submittedName>
</protein>